<gene>
    <name evidence="2" type="ORF">CKO31_22560</name>
</gene>
<feature type="chain" id="PRO_5045285031" description="LamG domain-containing protein" evidence="1">
    <location>
        <begin position="25"/>
        <end position="248"/>
    </location>
</feature>
<name>A0ABS1CP63_9GAMM</name>
<organism evidence="2 3">
    <name type="scientific">Thiohalocapsa halophila</name>
    <dbReference type="NCBI Taxonomy" id="69359"/>
    <lineage>
        <taxon>Bacteria</taxon>
        <taxon>Pseudomonadati</taxon>
        <taxon>Pseudomonadota</taxon>
        <taxon>Gammaproteobacteria</taxon>
        <taxon>Chromatiales</taxon>
        <taxon>Chromatiaceae</taxon>
        <taxon>Thiohalocapsa</taxon>
    </lineage>
</organism>
<reference evidence="2 3" key="1">
    <citation type="journal article" date="2020" name="Microorganisms">
        <title>Osmotic Adaptation and Compatible Solute Biosynthesis of Phototrophic Bacteria as Revealed from Genome Analyses.</title>
        <authorList>
            <person name="Imhoff J.F."/>
            <person name="Rahn T."/>
            <person name="Kunzel S."/>
            <person name="Keller A."/>
            <person name="Neulinger S.C."/>
        </authorList>
    </citation>
    <scope>NUCLEOTIDE SEQUENCE [LARGE SCALE GENOMIC DNA]</scope>
    <source>
        <strain evidence="2 3">DSM 6210</strain>
    </source>
</reference>
<keyword evidence="1" id="KW-0732">Signal</keyword>
<dbReference type="RefSeq" id="WP_200242044.1">
    <property type="nucleotide sequence ID" value="NZ_NRRV01000088.1"/>
</dbReference>
<evidence type="ECO:0008006" key="4">
    <source>
        <dbReference type="Google" id="ProtNLM"/>
    </source>
</evidence>
<feature type="signal peptide" evidence="1">
    <location>
        <begin position="1"/>
        <end position="24"/>
    </location>
</feature>
<accession>A0ABS1CP63</accession>
<evidence type="ECO:0000313" key="3">
    <source>
        <dbReference type="Proteomes" id="UP000748752"/>
    </source>
</evidence>
<protein>
    <recommendedName>
        <fullName evidence="4">LamG domain-containing protein</fullName>
    </recommendedName>
</protein>
<dbReference type="EMBL" id="NRRV01000088">
    <property type="protein sequence ID" value="MBK1633478.1"/>
    <property type="molecule type" value="Genomic_DNA"/>
</dbReference>
<dbReference type="InterPro" id="IPR013320">
    <property type="entry name" value="ConA-like_dom_sf"/>
</dbReference>
<keyword evidence="3" id="KW-1185">Reference proteome</keyword>
<dbReference type="SUPFAM" id="SSF49899">
    <property type="entry name" value="Concanavalin A-like lectins/glucanases"/>
    <property type="match status" value="1"/>
</dbReference>
<sequence>MTLTARRISLSLSLSGVLLTSAYAAPIPLSGLEYEYKFDDLDFLKSGTLYNSAVETKTGIKPRVNYGNGSVHQGSTVAYDVPNNAGPGFVLRATDQNYGRIPASTSYYPGTDNFTFSVNFRQDTFSSEYASTNTSGKTSYFTPLLSMQGGDFREGAHVGINKLTEEVFWNVQAGAYTESTVTRASAPFAKGLLQKWNNVTAVFNRDQAKAEIWLNGSQVANVDAQSTSPIDSTWDMLLGAYRYSSARG</sequence>
<dbReference type="Proteomes" id="UP000748752">
    <property type="component" value="Unassembled WGS sequence"/>
</dbReference>
<evidence type="ECO:0000256" key="1">
    <source>
        <dbReference type="SAM" id="SignalP"/>
    </source>
</evidence>
<comment type="caution">
    <text evidence="2">The sequence shown here is derived from an EMBL/GenBank/DDBJ whole genome shotgun (WGS) entry which is preliminary data.</text>
</comment>
<proteinExistence type="predicted"/>
<evidence type="ECO:0000313" key="2">
    <source>
        <dbReference type="EMBL" id="MBK1633478.1"/>
    </source>
</evidence>
<dbReference type="Gene3D" id="2.60.120.200">
    <property type="match status" value="1"/>
</dbReference>